<organism evidence="1">
    <name type="scientific">Siphoviridae sp. ct5d86</name>
    <dbReference type="NCBI Taxonomy" id="2827561"/>
    <lineage>
        <taxon>Viruses</taxon>
        <taxon>Duplodnaviria</taxon>
        <taxon>Heunggongvirae</taxon>
        <taxon>Uroviricota</taxon>
        <taxon>Caudoviricetes</taxon>
    </lineage>
</organism>
<reference evidence="1" key="1">
    <citation type="journal article" date="2021" name="Proc. Natl. Acad. Sci. U.S.A.">
        <title>A Catalog of Tens of Thousands of Viruses from Human Metagenomes Reveals Hidden Associations with Chronic Diseases.</title>
        <authorList>
            <person name="Tisza M.J."/>
            <person name="Buck C.B."/>
        </authorList>
    </citation>
    <scope>NUCLEOTIDE SEQUENCE</scope>
    <source>
        <strain evidence="1">Ct5d86</strain>
    </source>
</reference>
<proteinExistence type="predicted"/>
<sequence>MKNQRLNELSGITTYRFKVDDNGDVWFLLATGNDFAKNKMTLEHAKNIAYAGEVKQSTVEGYSICVDDKWYFEGEFHE</sequence>
<accession>A0A8S5LMF1</accession>
<name>A0A8S5LMF1_9CAUD</name>
<evidence type="ECO:0000313" key="1">
    <source>
        <dbReference type="EMBL" id="DAD71024.1"/>
    </source>
</evidence>
<dbReference type="EMBL" id="BK015875">
    <property type="protein sequence ID" value="DAD71024.1"/>
    <property type="molecule type" value="Genomic_DNA"/>
</dbReference>
<protein>
    <submittedName>
        <fullName evidence="1">Uncharacterized protein</fullName>
    </submittedName>
</protein>